<reference evidence="2" key="1">
    <citation type="journal article" date="2013" name="Nature">
        <title>Draft genome of the wheat A-genome progenitor Triticum urartu.</title>
        <authorList>
            <person name="Ling H.Q."/>
            <person name="Zhao S."/>
            <person name="Liu D."/>
            <person name="Wang J."/>
            <person name="Sun H."/>
            <person name="Zhang C."/>
            <person name="Fan H."/>
            <person name="Li D."/>
            <person name="Dong L."/>
            <person name="Tao Y."/>
            <person name="Gao C."/>
            <person name="Wu H."/>
            <person name="Li Y."/>
            <person name="Cui Y."/>
            <person name="Guo X."/>
            <person name="Zheng S."/>
            <person name="Wang B."/>
            <person name="Yu K."/>
            <person name="Liang Q."/>
            <person name="Yang W."/>
            <person name="Lou X."/>
            <person name="Chen J."/>
            <person name="Feng M."/>
            <person name="Jian J."/>
            <person name="Zhang X."/>
            <person name="Luo G."/>
            <person name="Jiang Y."/>
            <person name="Liu J."/>
            <person name="Wang Z."/>
            <person name="Sha Y."/>
            <person name="Zhang B."/>
            <person name="Wu H."/>
            <person name="Tang D."/>
            <person name="Shen Q."/>
            <person name="Xue P."/>
            <person name="Zou S."/>
            <person name="Wang X."/>
            <person name="Liu X."/>
            <person name="Wang F."/>
            <person name="Yang Y."/>
            <person name="An X."/>
            <person name="Dong Z."/>
            <person name="Zhang K."/>
            <person name="Zhang X."/>
            <person name="Luo M.C."/>
            <person name="Dvorak J."/>
            <person name="Tong Y."/>
            <person name="Wang J."/>
            <person name="Yang H."/>
            <person name="Li Z."/>
            <person name="Wang D."/>
            <person name="Zhang A."/>
            <person name="Wang J."/>
        </authorList>
    </citation>
    <scope>NUCLEOTIDE SEQUENCE</scope>
    <source>
        <strain evidence="2">cv. G1812</strain>
    </source>
</reference>
<protein>
    <submittedName>
        <fullName evidence="1">Uncharacterized protein</fullName>
    </submittedName>
</protein>
<organism evidence="1 2">
    <name type="scientific">Triticum urartu</name>
    <name type="common">Red wild einkorn</name>
    <name type="synonym">Crithodium urartu</name>
    <dbReference type="NCBI Taxonomy" id="4572"/>
    <lineage>
        <taxon>Eukaryota</taxon>
        <taxon>Viridiplantae</taxon>
        <taxon>Streptophyta</taxon>
        <taxon>Embryophyta</taxon>
        <taxon>Tracheophyta</taxon>
        <taxon>Spermatophyta</taxon>
        <taxon>Magnoliopsida</taxon>
        <taxon>Liliopsida</taxon>
        <taxon>Poales</taxon>
        <taxon>Poaceae</taxon>
        <taxon>BOP clade</taxon>
        <taxon>Pooideae</taxon>
        <taxon>Triticodae</taxon>
        <taxon>Triticeae</taxon>
        <taxon>Triticinae</taxon>
        <taxon>Triticum</taxon>
    </lineage>
</organism>
<reference evidence="1" key="3">
    <citation type="submission" date="2022-06" db="UniProtKB">
        <authorList>
            <consortium name="EnsemblPlants"/>
        </authorList>
    </citation>
    <scope>IDENTIFICATION</scope>
</reference>
<evidence type="ECO:0000313" key="2">
    <source>
        <dbReference type="Proteomes" id="UP000015106"/>
    </source>
</evidence>
<accession>A0A8R7V595</accession>
<evidence type="ECO:0000313" key="1">
    <source>
        <dbReference type="EnsemblPlants" id="TuG1812G0700002669.01.T01.cds361935"/>
    </source>
</evidence>
<name>A0A8R7V595_TRIUA</name>
<dbReference type="Proteomes" id="UP000015106">
    <property type="component" value="Chromosome 7"/>
</dbReference>
<dbReference type="Gramene" id="TuG1812G0700002669.01.T01">
    <property type="protein sequence ID" value="TuG1812G0700002669.01.T01.cds361935"/>
    <property type="gene ID" value="TuG1812G0700002669.01"/>
</dbReference>
<reference evidence="1" key="2">
    <citation type="submission" date="2018-03" db="EMBL/GenBank/DDBJ databases">
        <title>The Triticum urartu genome reveals the dynamic nature of wheat genome evolution.</title>
        <authorList>
            <person name="Ling H."/>
            <person name="Ma B."/>
            <person name="Shi X."/>
            <person name="Liu H."/>
            <person name="Dong L."/>
            <person name="Sun H."/>
            <person name="Cao Y."/>
            <person name="Gao Q."/>
            <person name="Zheng S."/>
            <person name="Li Y."/>
            <person name="Yu Y."/>
            <person name="Du H."/>
            <person name="Qi M."/>
            <person name="Li Y."/>
            <person name="Yu H."/>
            <person name="Cui Y."/>
            <person name="Wang N."/>
            <person name="Chen C."/>
            <person name="Wu H."/>
            <person name="Zhao Y."/>
            <person name="Zhang J."/>
            <person name="Li Y."/>
            <person name="Zhou W."/>
            <person name="Zhang B."/>
            <person name="Hu W."/>
            <person name="Eijk M."/>
            <person name="Tang J."/>
            <person name="Witsenboer H."/>
            <person name="Zhao S."/>
            <person name="Li Z."/>
            <person name="Zhang A."/>
            <person name="Wang D."/>
            <person name="Liang C."/>
        </authorList>
    </citation>
    <scope>NUCLEOTIDE SEQUENCE [LARGE SCALE GENOMIC DNA]</scope>
    <source>
        <strain evidence="1">cv. G1812</strain>
    </source>
</reference>
<proteinExistence type="predicted"/>
<keyword evidence="2" id="KW-1185">Reference proteome</keyword>
<dbReference type="EnsemblPlants" id="TuG1812G0700002669.01.T01">
    <property type="protein sequence ID" value="TuG1812G0700002669.01.T01.cds361935"/>
    <property type="gene ID" value="TuG1812G0700002669.01"/>
</dbReference>
<sequence length="31" mass="3514">MSTRSCNEASPVLHWSLTSEPQAVMRRVVLQ</sequence>
<dbReference type="AlphaFoldDB" id="A0A8R7V595"/>